<dbReference type="Proteomes" id="UP000245609">
    <property type="component" value="Unassembled WGS sequence"/>
</dbReference>
<gene>
    <name evidence="2" type="ORF">BB560_006598</name>
</gene>
<dbReference type="GO" id="GO:0006388">
    <property type="term" value="P:tRNA splicing, via endonucleolytic cleavage and ligation"/>
    <property type="evidence" value="ECO:0007669"/>
    <property type="project" value="TreeGrafter"/>
</dbReference>
<keyword evidence="3" id="KW-1185">Reference proteome</keyword>
<dbReference type="Pfam" id="PF16573">
    <property type="entry name" value="CLP1_N"/>
    <property type="match status" value="1"/>
</dbReference>
<evidence type="ECO:0000313" key="3">
    <source>
        <dbReference type="Proteomes" id="UP000245609"/>
    </source>
</evidence>
<dbReference type="GO" id="GO:0051731">
    <property type="term" value="F:polynucleotide 5'-hydroxyl-kinase activity"/>
    <property type="evidence" value="ECO:0007669"/>
    <property type="project" value="InterPro"/>
</dbReference>
<dbReference type="GO" id="GO:0005634">
    <property type="term" value="C:nucleus"/>
    <property type="evidence" value="ECO:0007669"/>
    <property type="project" value="TreeGrafter"/>
</dbReference>
<protein>
    <recommendedName>
        <fullName evidence="1">Clp1 N-terminal domain-containing protein</fullName>
    </recommendedName>
</protein>
<dbReference type="InterPro" id="IPR038239">
    <property type="entry name" value="Clp1_N_sf"/>
</dbReference>
<dbReference type="PANTHER" id="PTHR12755">
    <property type="entry name" value="CLEAVAGE/POLYADENYLATION FACTOR IA SUBUNIT CLP1P"/>
    <property type="match status" value="1"/>
</dbReference>
<organism evidence="2 3">
    <name type="scientific">Smittium megazygosporum</name>
    <dbReference type="NCBI Taxonomy" id="133381"/>
    <lineage>
        <taxon>Eukaryota</taxon>
        <taxon>Fungi</taxon>
        <taxon>Fungi incertae sedis</taxon>
        <taxon>Zoopagomycota</taxon>
        <taxon>Kickxellomycotina</taxon>
        <taxon>Harpellomycetes</taxon>
        <taxon>Harpellales</taxon>
        <taxon>Legeriomycetaceae</taxon>
        <taxon>Smittium</taxon>
    </lineage>
</organism>
<dbReference type="STRING" id="133381.A0A2T9Y3B3"/>
<accession>A0A2T9Y3B3</accession>
<dbReference type="Gene3D" id="2.60.120.1030">
    <property type="entry name" value="Clp1, DNA binding domain"/>
    <property type="match status" value="1"/>
</dbReference>
<evidence type="ECO:0000259" key="1">
    <source>
        <dbReference type="Pfam" id="PF16573"/>
    </source>
</evidence>
<dbReference type="OrthoDB" id="258143at2759"/>
<feature type="domain" description="Clp1 N-terminal" evidence="1">
    <location>
        <begin position="10"/>
        <end position="98"/>
    </location>
</feature>
<dbReference type="AlphaFoldDB" id="A0A2T9Y3B3"/>
<name>A0A2T9Y3B3_9FUNG</name>
<proteinExistence type="predicted"/>
<dbReference type="InterPro" id="IPR045116">
    <property type="entry name" value="Clp1/Grc3"/>
</dbReference>
<comment type="caution">
    <text evidence="2">The sequence shown here is derived from an EMBL/GenBank/DDBJ whole genome shotgun (WGS) entry which is preliminary data.</text>
</comment>
<sequence length="114" mass="13093">MTTNQEFISLKAGEELRVEVGFDQKFWVKLNTGFAECFGAELGKREEYGFSGENFAIFSWEGCELQIWEFISKYVASTTPMYMCMNIHLALQSQRISAKELSDKDMLQASPRLL</sequence>
<dbReference type="PANTHER" id="PTHR12755:SF6">
    <property type="entry name" value="POLYRIBONUCLEOTIDE 5'-HYDROXYL-KINASE CLP1"/>
    <property type="match status" value="1"/>
</dbReference>
<evidence type="ECO:0000313" key="2">
    <source>
        <dbReference type="EMBL" id="PVU86830.1"/>
    </source>
</evidence>
<dbReference type="InterPro" id="IPR032324">
    <property type="entry name" value="Clp1_N"/>
</dbReference>
<reference evidence="2 3" key="1">
    <citation type="journal article" date="2018" name="MBio">
        <title>Comparative Genomics Reveals the Core Gene Toolbox for the Fungus-Insect Symbiosis.</title>
        <authorList>
            <person name="Wang Y."/>
            <person name="Stata M."/>
            <person name="Wang W."/>
            <person name="Stajich J.E."/>
            <person name="White M.M."/>
            <person name="Moncalvo J.M."/>
        </authorList>
    </citation>
    <scope>NUCLEOTIDE SEQUENCE [LARGE SCALE GENOMIC DNA]</scope>
    <source>
        <strain evidence="2 3">SC-DP-2</strain>
    </source>
</reference>
<feature type="non-terminal residue" evidence="2">
    <location>
        <position position="114"/>
    </location>
</feature>
<dbReference type="EMBL" id="MBFS01003409">
    <property type="protein sequence ID" value="PVU86830.1"/>
    <property type="molecule type" value="Genomic_DNA"/>
</dbReference>